<evidence type="ECO:0000313" key="3">
    <source>
        <dbReference type="Proteomes" id="UP000190541"/>
    </source>
</evidence>
<dbReference type="Proteomes" id="UP000190541">
    <property type="component" value="Unassembled WGS sequence"/>
</dbReference>
<name>A0A1T5CXB4_9SPHI</name>
<dbReference type="STRING" id="623280.SAMN05660226_02442"/>
<proteinExistence type="predicted"/>
<organism evidence="2 3">
    <name type="scientific">Parapedobacter luteus</name>
    <dbReference type="NCBI Taxonomy" id="623280"/>
    <lineage>
        <taxon>Bacteria</taxon>
        <taxon>Pseudomonadati</taxon>
        <taxon>Bacteroidota</taxon>
        <taxon>Sphingobacteriia</taxon>
        <taxon>Sphingobacteriales</taxon>
        <taxon>Sphingobacteriaceae</taxon>
        <taxon>Parapedobacter</taxon>
    </lineage>
</organism>
<evidence type="ECO:0000313" key="2">
    <source>
        <dbReference type="EMBL" id="SKB64049.1"/>
    </source>
</evidence>
<dbReference type="Pfam" id="PF13673">
    <property type="entry name" value="Acetyltransf_10"/>
    <property type="match status" value="1"/>
</dbReference>
<dbReference type="OrthoDB" id="9796171at2"/>
<dbReference type="SUPFAM" id="SSF55729">
    <property type="entry name" value="Acyl-CoA N-acyltransferases (Nat)"/>
    <property type="match status" value="1"/>
</dbReference>
<reference evidence="2 3" key="1">
    <citation type="submission" date="2017-02" db="EMBL/GenBank/DDBJ databases">
        <authorList>
            <person name="Peterson S.W."/>
        </authorList>
    </citation>
    <scope>NUCLEOTIDE SEQUENCE [LARGE SCALE GENOMIC DNA]</scope>
    <source>
        <strain evidence="2 3">DSM 22899</strain>
    </source>
</reference>
<dbReference type="Gene3D" id="3.40.630.30">
    <property type="match status" value="1"/>
</dbReference>
<dbReference type="EMBL" id="FUYS01000005">
    <property type="protein sequence ID" value="SKB64049.1"/>
    <property type="molecule type" value="Genomic_DNA"/>
</dbReference>
<dbReference type="RefSeq" id="WP_079717121.1">
    <property type="nucleotide sequence ID" value="NZ_FUYS01000005.1"/>
</dbReference>
<feature type="domain" description="N-acetyltransferase" evidence="1">
    <location>
        <begin position="11"/>
        <end position="154"/>
    </location>
</feature>
<dbReference type="InterPro" id="IPR016181">
    <property type="entry name" value="Acyl_CoA_acyltransferase"/>
</dbReference>
<sequence length="155" mass="17923">MDKQTLTWRLKPFDALSLEELYKILQIRQEVFILEQACVYSDLDNKDQQSFHLMGWHGDVLAAYTRLIPRGLSYADATSIGRVVVAKNFRGYHFGEALMQRSIDAVYNLFGRQTIKISAQQHLKAFYNRLGFEQTSEPYMDAGILHIEMTLSLIE</sequence>
<accession>A0A1T5CXB4</accession>
<dbReference type="GO" id="GO:0016747">
    <property type="term" value="F:acyltransferase activity, transferring groups other than amino-acyl groups"/>
    <property type="evidence" value="ECO:0007669"/>
    <property type="project" value="InterPro"/>
</dbReference>
<evidence type="ECO:0000259" key="1">
    <source>
        <dbReference type="PROSITE" id="PS51186"/>
    </source>
</evidence>
<protein>
    <submittedName>
        <fullName evidence="2">ElaA protein</fullName>
    </submittedName>
</protein>
<dbReference type="InterPro" id="IPR000182">
    <property type="entry name" value="GNAT_dom"/>
</dbReference>
<keyword evidence="3" id="KW-1185">Reference proteome</keyword>
<dbReference type="PROSITE" id="PS51186">
    <property type="entry name" value="GNAT"/>
    <property type="match status" value="1"/>
</dbReference>
<dbReference type="AlphaFoldDB" id="A0A1T5CXB4"/>
<gene>
    <name evidence="2" type="ORF">SAMN05660226_02442</name>
</gene>